<proteinExistence type="predicted"/>
<keyword evidence="4" id="KW-1185">Reference proteome</keyword>
<keyword evidence="1" id="KW-0560">Oxidoreductase</keyword>
<dbReference type="Proteomes" id="UP000077875">
    <property type="component" value="Chromosome"/>
</dbReference>
<evidence type="ECO:0000313" key="4">
    <source>
        <dbReference type="Proteomes" id="UP000077875"/>
    </source>
</evidence>
<dbReference type="SMART" id="SM00903">
    <property type="entry name" value="Flavin_Reduct"/>
    <property type="match status" value="1"/>
</dbReference>
<dbReference type="EMBL" id="CP015243">
    <property type="protein sequence ID" value="ANF56642.1"/>
    <property type="molecule type" value="Genomic_DNA"/>
</dbReference>
<feature type="domain" description="Flavin reductase like" evidence="2">
    <location>
        <begin position="26"/>
        <end position="169"/>
    </location>
</feature>
<dbReference type="InterPro" id="IPR050268">
    <property type="entry name" value="NADH-dep_flavin_reductase"/>
</dbReference>
<organism evidence="3 4">
    <name type="scientific">Halotalea alkalilenta</name>
    <dbReference type="NCBI Taxonomy" id="376489"/>
    <lineage>
        <taxon>Bacteria</taxon>
        <taxon>Pseudomonadati</taxon>
        <taxon>Pseudomonadota</taxon>
        <taxon>Gammaproteobacteria</taxon>
        <taxon>Oceanospirillales</taxon>
        <taxon>Halomonadaceae</taxon>
        <taxon>Halotalea</taxon>
    </lineage>
</organism>
<evidence type="ECO:0000256" key="1">
    <source>
        <dbReference type="ARBA" id="ARBA00023002"/>
    </source>
</evidence>
<gene>
    <name evidence="3" type="ORF">A5892_03495</name>
</gene>
<dbReference type="RefSeq" id="WP_064121619.1">
    <property type="nucleotide sequence ID" value="NZ_CP015243.1"/>
</dbReference>
<dbReference type="Gene3D" id="2.30.110.10">
    <property type="entry name" value="Electron Transport, Fmn-binding Protein, Chain A"/>
    <property type="match status" value="1"/>
</dbReference>
<dbReference type="PANTHER" id="PTHR30466">
    <property type="entry name" value="FLAVIN REDUCTASE"/>
    <property type="match status" value="1"/>
</dbReference>
<sequence length="176" mass="18488">MYNTNSKPRPSHAAAPPSGDAFVHAMRFAGTGVSLVTTDGEAGRFGATVSAMSSLSKAPPSLLVCLLSESRTARAIHANRHFCVNVLAAHQASLARGFASLPLEQRFATGVWHTLASGAPVLERAASCFDCRLARTVEHGTHTIFIGEVEALTTSGGAALYYHDGRFHIAGDVVEA</sequence>
<evidence type="ECO:0000259" key="2">
    <source>
        <dbReference type="SMART" id="SM00903"/>
    </source>
</evidence>
<dbReference type="GO" id="GO:0010181">
    <property type="term" value="F:FMN binding"/>
    <property type="evidence" value="ECO:0007669"/>
    <property type="project" value="InterPro"/>
</dbReference>
<dbReference type="GO" id="GO:0042602">
    <property type="term" value="F:riboflavin reductase (NADPH) activity"/>
    <property type="evidence" value="ECO:0007669"/>
    <property type="project" value="TreeGrafter"/>
</dbReference>
<accession>A0A172YC07</accession>
<dbReference type="PANTHER" id="PTHR30466:SF1">
    <property type="entry name" value="FMN REDUCTASE (NADH) RUTF"/>
    <property type="match status" value="1"/>
</dbReference>
<dbReference type="GO" id="GO:0006208">
    <property type="term" value="P:pyrimidine nucleobase catabolic process"/>
    <property type="evidence" value="ECO:0007669"/>
    <property type="project" value="TreeGrafter"/>
</dbReference>
<dbReference type="Pfam" id="PF01613">
    <property type="entry name" value="Flavin_Reduct"/>
    <property type="match status" value="1"/>
</dbReference>
<dbReference type="STRING" id="376489.A5892_03495"/>
<dbReference type="AlphaFoldDB" id="A0A172YC07"/>
<name>A0A172YC07_9GAMM</name>
<dbReference type="InterPro" id="IPR012349">
    <property type="entry name" value="Split_barrel_FMN-bd"/>
</dbReference>
<protein>
    <recommendedName>
        <fullName evidence="2">Flavin reductase like domain-containing protein</fullName>
    </recommendedName>
</protein>
<reference evidence="3 4" key="1">
    <citation type="submission" date="2016-04" db="EMBL/GenBank/DDBJ databases">
        <title>Complete Genome Sequence of Halotalea alkalilenta IHB B 13600.</title>
        <authorList>
            <person name="Swarnkar M.K."/>
            <person name="Sharma A."/>
            <person name="Kaushal K."/>
            <person name="Soni R."/>
            <person name="Rana S."/>
            <person name="Singh A.K."/>
            <person name="Gulati A."/>
        </authorList>
    </citation>
    <scope>NUCLEOTIDE SEQUENCE [LARGE SCALE GENOMIC DNA]</scope>
    <source>
        <strain evidence="3 4">IHB B 13600</strain>
    </source>
</reference>
<dbReference type="SUPFAM" id="SSF50475">
    <property type="entry name" value="FMN-binding split barrel"/>
    <property type="match status" value="1"/>
</dbReference>
<dbReference type="KEGG" id="haa:A5892_03495"/>
<dbReference type="InterPro" id="IPR002563">
    <property type="entry name" value="Flavin_Rdtase-like_dom"/>
</dbReference>
<evidence type="ECO:0000313" key="3">
    <source>
        <dbReference type="EMBL" id="ANF56642.1"/>
    </source>
</evidence>